<dbReference type="InterPro" id="IPR001680">
    <property type="entry name" value="WD40_rpt"/>
</dbReference>
<dbReference type="InterPro" id="IPR015943">
    <property type="entry name" value="WD40/YVTN_repeat-like_dom_sf"/>
</dbReference>
<dbReference type="GO" id="GO:0009640">
    <property type="term" value="P:photomorphogenesis"/>
    <property type="evidence" value="ECO:0007669"/>
    <property type="project" value="InterPro"/>
</dbReference>
<gene>
    <name evidence="4" type="ORF">Cni_G09487</name>
</gene>
<keyword evidence="5" id="KW-1185">Reference proteome</keyword>
<proteinExistence type="predicted"/>
<keyword evidence="2" id="KW-0677">Repeat</keyword>
<protein>
    <recommendedName>
        <fullName evidence="6">Ubiquitin ligase protein cop1</fullName>
    </recommendedName>
</protein>
<dbReference type="PROSITE" id="PS50082">
    <property type="entry name" value="WD_REPEATS_2"/>
    <property type="match status" value="2"/>
</dbReference>
<dbReference type="Proteomes" id="UP001327560">
    <property type="component" value="Chromosome 3"/>
</dbReference>
<reference evidence="4 5" key="1">
    <citation type="submission" date="2023-10" db="EMBL/GenBank/DDBJ databases">
        <title>Chromosome-scale genome assembly provides insights into flower coloration mechanisms of Canna indica.</title>
        <authorList>
            <person name="Li C."/>
        </authorList>
    </citation>
    <scope>NUCLEOTIDE SEQUENCE [LARGE SCALE GENOMIC DNA]</scope>
    <source>
        <tissue evidence="4">Flower</tissue>
    </source>
</reference>
<dbReference type="InterPro" id="IPR011009">
    <property type="entry name" value="Kinase-like_dom_sf"/>
</dbReference>
<dbReference type="InterPro" id="IPR036322">
    <property type="entry name" value="WD40_repeat_dom_sf"/>
</dbReference>
<dbReference type="SUPFAM" id="SSF56112">
    <property type="entry name" value="Protein kinase-like (PK-like)"/>
    <property type="match status" value="1"/>
</dbReference>
<dbReference type="Gene3D" id="2.130.10.10">
    <property type="entry name" value="YVTN repeat-like/Quinoprotein amine dehydrogenase"/>
    <property type="match status" value="1"/>
</dbReference>
<organism evidence="4 5">
    <name type="scientific">Canna indica</name>
    <name type="common">Indian-shot</name>
    <dbReference type="NCBI Taxonomy" id="4628"/>
    <lineage>
        <taxon>Eukaryota</taxon>
        <taxon>Viridiplantae</taxon>
        <taxon>Streptophyta</taxon>
        <taxon>Embryophyta</taxon>
        <taxon>Tracheophyta</taxon>
        <taxon>Spermatophyta</taxon>
        <taxon>Magnoliopsida</taxon>
        <taxon>Liliopsida</taxon>
        <taxon>Zingiberales</taxon>
        <taxon>Cannaceae</taxon>
        <taxon>Canna</taxon>
    </lineage>
</organism>
<dbReference type="SMART" id="SM00320">
    <property type="entry name" value="WD40"/>
    <property type="match status" value="7"/>
</dbReference>
<feature type="repeat" description="WD" evidence="3">
    <location>
        <begin position="841"/>
        <end position="883"/>
    </location>
</feature>
<dbReference type="SUPFAM" id="SSF50978">
    <property type="entry name" value="WD40 repeat-like"/>
    <property type="match status" value="1"/>
</dbReference>
<feature type="repeat" description="WD" evidence="3">
    <location>
        <begin position="927"/>
        <end position="967"/>
    </location>
</feature>
<dbReference type="AlphaFoldDB" id="A0AAQ3K2E7"/>
<evidence type="ECO:0000313" key="5">
    <source>
        <dbReference type="Proteomes" id="UP001327560"/>
    </source>
</evidence>
<dbReference type="InterPro" id="IPR019775">
    <property type="entry name" value="WD40_repeat_CS"/>
</dbReference>
<dbReference type="PROSITE" id="PS50294">
    <property type="entry name" value="WD_REPEATS_REGION"/>
    <property type="match status" value="2"/>
</dbReference>
<dbReference type="PANTHER" id="PTHR44218">
    <property type="entry name" value="PROTEIN SPA1-RELATED 2"/>
    <property type="match status" value="1"/>
</dbReference>
<sequence length="1066" mass="119756">MEVTADVNDTVDSLQEVNFKENEHLSEQTKSYNVLESPAPATIPVINWSEQISCLRPPGFNAESYVGQSAHFNSESHFGHESLYANPPSQDHGDTVRELTLRNYKNPNLSVVGCHDGNEQFQLRKGLQDDSKEMLGKPRYWSIEDSPAVANHTDTGNFILPQISNQKHSLSSQFGQKFSKLCWHLSRGEKYIASDNVNINSPGPARDSDLQVSESQIFSATKALKQKGIEFKCRDDNKIQTYADKIGQRTGILQTAIASQKCGGKTDNISQSAIISKNLLGNHRKIISLRNFLKPRSKLNEVEKVHMFKLIVDLVGSLHSQGFILKHLWPSHFVILPSKQVKYVGPLIPQGQMEFTAGKTCPDMDCLETTLKRKRNPEERNSAETSSTKHQKMNEQFMFSNHTSVLKREGSKNFDAQASIDASCTCEVCGRMQINGTYKSQNFPVIIGLSSGGQNMISEVLKLEERWYASPEELSEGFCSSSSNIYGLGVLLFELFCHFETREAHYAAMLNLRHRILPPTLLSEHPREAGICLWMLHPDPSSRPKIRDILLCDVFSKDSELSTVEQLSATIDHELSEAELLAHFLFALKEQKEMQAAKLMEHVGYVEEDLEEIKRRHFSREQISEDRFSQQNTADISDSYACRKSLPLNLKSGYSIVNTDATTTTMKNFEQLESAYFSMRSKSEQLDISSAVRQDTDILKPQNQLCSVANDPSLDDESSKCRGSFFESLCKYVCYKKIEVRGSLRNMDVLNSSNVICSLSFDHNEDYFAAAGASKKIKVFEFDSLVNSTVDIHYPVVEMSSKSKLSCVCWNGYIRNYLASTDYDGVVQLWDASTGQGFHHFADHQKRAWSVDFSLQAPTTLASGSDDCTVKLWNIHEKNCIKSIKSVANVCCVQFSPHSSHLLAFGSADYRIYCYDLRNTRIPWCSLAGHRKTVSYMKFVDSDKIVSASTDNTLKLWDLKKTAATGLSTNACGMTMMGHTNEKNFVGLSVCDGYILCGSETNEVYAYHKNFPMPITSYKFGYMDPVTGHEIADDNGQFVSSVCWRRKSNMLLAANSSGCIKLLQMV</sequence>
<evidence type="ECO:0000256" key="2">
    <source>
        <dbReference type="ARBA" id="ARBA00022737"/>
    </source>
</evidence>
<evidence type="ECO:0008006" key="6">
    <source>
        <dbReference type="Google" id="ProtNLM"/>
    </source>
</evidence>
<dbReference type="PANTHER" id="PTHR44218:SF6">
    <property type="entry name" value="PROTEIN SUPPRESSOR OF PHYA-105 1"/>
    <property type="match status" value="1"/>
</dbReference>
<dbReference type="InterPro" id="IPR044630">
    <property type="entry name" value="SPA1/2/3/4"/>
</dbReference>
<dbReference type="Gene3D" id="1.10.510.10">
    <property type="entry name" value="Transferase(Phosphotransferase) domain 1"/>
    <property type="match status" value="1"/>
</dbReference>
<evidence type="ECO:0000313" key="4">
    <source>
        <dbReference type="EMBL" id="WOL00774.1"/>
    </source>
</evidence>
<name>A0AAQ3K2E7_9LILI</name>
<dbReference type="EMBL" id="CP136892">
    <property type="protein sequence ID" value="WOL00774.1"/>
    <property type="molecule type" value="Genomic_DNA"/>
</dbReference>
<dbReference type="PROSITE" id="PS00678">
    <property type="entry name" value="WD_REPEATS_1"/>
    <property type="match status" value="2"/>
</dbReference>
<evidence type="ECO:0000256" key="1">
    <source>
        <dbReference type="ARBA" id="ARBA00022574"/>
    </source>
</evidence>
<evidence type="ECO:0000256" key="3">
    <source>
        <dbReference type="PROSITE-ProRule" id="PRU00221"/>
    </source>
</evidence>
<dbReference type="Pfam" id="PF00400">
    <property type="entry name" value="WD40"/>
    <property type="match status" value="3"/>
</dbReference>
<dbReference type="PRINTS" id="PR00320">
    <property type="entry name" value="GPROTEINBRPT"/>
</dbReference>
<accession>A0AAQ3K2E7</accession>
<keyword evidence="1 3" id="KW-0853">WD repeat</keyword>
<dbReference type="InterPro" id="IPR020472">
    <property type="entry name" value="WD40_PAC1"/>
</dbReference>